<dbReference type="PANTHER" id="PTHR12663:SF0">
    <property type="entry name" value="PRECOCIOUS DISSOCIATION OF SISTERS 5, ISOFORM A"/>
    <property type="match status" value="1"/>
</dbReference>
<dbReference type="EMBL" id="CAXHBF010000336">
    <property type="protein sequence ID" value="CAK9855910.1"/>
    <property type="molecule type" value="Genomic_DNA"/>
</dbReference>
<proteinExistence type="predicted"/>
<dbReference type="Proteomes" id="UP001497522">
    <property type="component" value="Unassembled WGS sequence"/>
</dbReference>
<evidence type="ECO:0000256" key="2">
    <source>
        <dbReference type="ARBA" id="ARBA00022618"/>
    </source>
</evidence>
<comment type="subcellular location">
    <subcellularLocation>
        <location evidence="1">Nucleus</location>
    </subcellularLocation>
</comment>
<feature type="compositionally biased region" description="Basic residues" evidence="6">
    <location>
        <begin position="433"/>
        <end position="445"/>
    </location>
</feature>
<feature type="compositionally biased region" description="Basic and acidic residues" evidence="6">
    <location>
        <begin position="385"/>
        <end position="402"/>
    </location>
</feature>
<feature type="compositionally biased region" description="Basic and acidic residues" evidence="6">
    <location>
        <begin position="212"/>
        <end position="221"/>
    </location>
</feature>
<feature type="compositionally biased region" description="Basic and acidic residues" evidence="6">
    <location>
        <begin position="717"/>
        <end position="726"/>
    </location>
</feature>
<feature type="compositionally biased region" description="Basic residues" evidence="6">
    <location>
        <begin position="363"/>
        <end position="384"/>
    </location>
</feature>
<accession>A0ABP0ZZ47</accession>
<sequence length="817" mass="90827">MLEEVEQSPPSSTIFAMKACSDALVDPALLRHKDKDVGLLVALCISEIMRIVAPDAPYSDDCLKEIFQLIVDIFRELDDVDSPFFSSRVNILETVAKVRSCVVMLDLECDDLITEMFRIFFTTASDKHPEHVFLAMRNVLSLVIEEGEEVSSQILEIILNNLLRQKEEENVPEKRKRGRPKGSAKKKPSAGRTKTTGKVIGPKKMSVAVGMEHGEREEDKNLPPQLECGQPEGSSNKKDGSDDVLEEAEKDGVEEHEEEHHHVKNPEEDGMNNNNHEKDDTVKDVEDVMNAGKQDHELNDLQVRVKEKVQDIKEDDTLNPKPEESEQGKEEDKEKTQKSDTGEVEDEEEGGGDDQQVNFLSAKQKRGRPKGSGRKPKRRHTRGSGKKDAKKTVTLEVEKDGQTDPENDQDVDQTPQQSDEKEHEKDLVENLSTKRKPGQGSKRKLPVGDGRAHKSREENVDPKRKRGLPENSIKKGEVLDEDVNNGRNQQELDVSPPKSKHKLPKNSVDKGIEYVLNGHDKDGDMDTEENLTPKSKAGHAKASGKKESRRVSSGKGGKQEEKEEGGDQTPKHKAGRPKGGSGGKEITYPSGGDEKKAGEKDKETHVFTRRKPGQPKGSINVAGRELSSGDEKATSNRGGDEGLVGCGIKVWWPLDRRFYKGEVVSYNAKKKKHKVLYDDGEQEILDLVQERWELITKKQRPVKVSCSQKKQSLSKSGKKDVSKEGKPNNLEAKFLEAKSPVNTISAFDFDEDDDGEAPRGGKTKRKSTQSSSTPKGSSGKIFKLVSSTKTSAKDDSSDTLGDGEPLNTWVIQRQKAR</sequence>
<protein>
    <submittedName>
        <fullName evidence="7">Uncharacterized protein</fullName>
    </submittedName>
</protein>
<evidence type="ECO:0000313" key="7">
    <source>
        <dbReference type="EMBL" id="CAK9855910.1"/>
    </source>
</evidence>
<reference evidence="7" key="1">
    <citation type="submission" date="2024-03" db="EMBL/GenBank/DDBJ databases">
        <authorList>
            <consortium name="ELIXIR-Norway"/>
            <consortium name="Elixir Norway"/>
        </authorList>
    </citation>
    <scope>NUCLEOTIDE SEQUENCE</scope>
</reference>
<name>A0ABP0ZZ47_9BRYO</name>
<dbReference type="PANTHER" id="PTHR12663">
    <property type="entry name" value="ANDROGEN INDUCED INHIBITOR OF PROLIFERATION AS3 / PDS5-RELATED"/>
    <property type="match status" value="1"/>
</dbReference>
<feature type="compositionally biased region" description="Basic and acidic residues" evidence="6">
    <location>
        <begin position="418"/>
        <end position="428"/>
    </location>
</feature>
<keyword evidence="2" id="KW-0132">Cell division</keyword>
<dbReference type="Pfam" id="PF20168">
    <property type="entry name" value="PDS5"/>
    <property type="match status" value="1"/>
</dbReference>
<feature type="compositionally biased region" description="Low complexity" evidence="6">
    <location>
        <begin position="702"/>
        <end position="715"/>
    </location>
</feature>
<dbReference type="SUPFAM" id="SSF48371">
    <property type="entry name" value="ARM repeat"/>
    <property type="match status" value="1"/>
</dbReference>
<keyword evidence="4" id="KW-0539">Nucleus</keyword>
<keyword evidence="3" id="KW-0498">Mitosis</keyword>
<evidence type="ECO:0000313" key="8">
    <source>
        <dbReference type="Proteomes" id="UP001497522"/>
    </source>
</evidence>
<feature type="compositionally biased region" description="Basic and acidic residues" evidence="6">
    <location>
        <begin position="250"/>
        <end position="267"/>
    </location>
</feature>
<feature type="compositionally biased region" description="Basic and acidic residues" evidence="6">
    <location>
        <begin position="450"/>
        <end position="462"/>
    </location>
</feature>
<evidence type="ECO:0000256" key="4">
    <source>
        <dbReference type="ARBA" id="ARBA00023242"/>
    </source>
</evidence>
<feature type="compositionally biased region" description="Basic and acidic residues" evidence="6">
    <location>
        <begin position="627"/>
        <end position="640"/>
    </location>
</feature>
<evidence type="ECO:0000256" key="3">
    <source>
        <dbReference type="ARBA" id="ARBA00022776"/>
    </source>
</evidence>
<organism evidence="7 8">
    <name type="scientific">Sphagnum jensenii</name>
    <dbReference type="NCBI Taxonomy" id="128206"/>
    <lineage>
        <taxon>Eukaryota</taxon>
        <taxon>Viridiplantae</taxon>
        <taxon>Streptophyta</taxon>
        <taxon>Embryophyta</taxon>
        <taxon>Bryophyta</taxon>
        <taxon>Sphagnophytina</taxon>
        <taxon>Sphagnopsida</taxon>
        <taxon>Sphagnales</taxon>
        <taxon>Sphagnaceae</taxon>
        <taxon>Sphagnum</taxon>
    </lineage>
</organism>
<dbReference type="InterPro" id="IPR039776">
    <property type="entry name" value="Pds5"/>
</dbReference>
<gene>
    <name evidence="7" type="ORF">CSSPJE1EN2_LOCUS25842</name>
</gene>
<feature type="compositionally biased region" description="Basic and acidic residues" evidence="6">
    <location>
        <begin position="592"/>
        <end position="606"/>
    </location>
</feature>
<dbReference type="SUPFAM" id="SSF63748">
    <property type="entry name" value="Tudor/PWWP/MBT"/>
    <property type="match status" value="1"/>
</dbReference>
<comment type="caution">
    <text evidence="7">The sequence shown here is derived from an EMBL/GenBank/DDBJ whole genome shotgun (WGS) entry which is preliminary data.</text>
</comment>
<feature type="compositionally biased region" description="Basic and acidic residues" evidence="6">
    <location>
        <begin position="507"/>
        <end position="524"/>
    </location>
</feature>
<evidence type="ECO:0000256" key="1">
    <source>
        <dbReference type="ARBA" id="ARBA00004123"/>
    </source>
</evidence>
<feature type="region of interest" description="Disordered" evidence="6">
    <location>
        <begin position="168"/>
        <end position="640"/>
    </location>
</feature>
<dbReference type="CDD" id="cd20404">
    <property type="entry name" value="Tudor_Agenet_AtEML-like"/>
    <property type="match status" value="1"/>
</dbReference>
<keyword evidence="8" id="KW-1185">Reference proteome</keyword>
<feature type="compositionally biased region" description="Basic and acidic residues" evidence="6">
    <location>
        <begin position="293"/>
        <end position="341"/>
    </location>
</feature>
<evidence type="ECO:0000256" key="6">
    <source>
        <dbReference type="SAM" id="MobiDB-lite"/>
    </source>
</evidence>
<feature type="compositionally biased region" description="Low complexity" evidence="6">
    <location>
        <begin position="768"/>
        <end position="790"/>
    </location>
</feature>
<keyword evidence="5" id="KW-0131">Cell cycle</keyword>
<feature type="region of interest" description="Disordered" evidence="6">
    <location>
        <begin position="699"/>
        <end position="817"/>
    </location>
</feature>
<feature type="compositionally biased region" description="Basic and acidic residues" evidence="6">
    <location>
        <begin position="275"/>
        <end position="286"/>
    </location>
</feature>
<feature type="compositionally biased region" description="Acidic residues" evidence="6">
    <location>
        <begin position="342"/>
        <end position="352"/>
    </location>
</feature>
<dbReference type="Gene3D" id="2.30.30.140">
    <property type="match status" value="1"/>
</dbReference>
<feature type="compositionally biased region" description="Basic residues" evidence="6">
    <location>
        <begin position="174"/>
        <end position="189"/>
    </location>
</feature>
<evidence type="ECO:0000256" key="5">
    <source>
        <dbReference type="ARBA" id="ARBA00023306"/>
    </source>
</evidence>
<dbReference type="InterPro" id="IPR016024">
    <property type="entry name" value="ARM-type_fold"/>
</dbReference>